<evidence type="ECO:0000256" key="1">
    <source>
        <dbReference type="SAM" id="MobiDB-lite"/>
    </source>
</evidence>
<dbReference type="AlphaFoldDB" id="A0AAD7PRE0"/>
<comment type="caution">
    <text evidence="2">The sequence shown here is derived from an EMBL/GenBank/DDBJ whole genome shotgun (WGS) entry which is preliminary data.</text>
</comment>
<evidence type="ECO:0000313" key="2">
    <source>
        <dbReference type="EMBL" id="KAJ7964095.1"/>
    </source>
</evidence>
<accession>A0AAD7PRE0</accession>
<protein>
    <submittedName>
        <fullName evidence="2">Uncharacterized protein</fullName>
    </submittedName>
</protein>
<feature type="region of interest" description="Disordered" evidence="1">
    <location>
        <begin position="48"/>
        <end position="72"/>
    </location>
</feature>
<evidence type="ECO:0000313" key="3">
    <source>
        <dbReference type="Proteomes" id="UP001163823"/>
    </source>
</evidence>
<proteinExistence type="predicted"/>
<organism evidence="2 3">
    <name type="scientific">Quillaja saponaria</name>
    <name type="common">Soap bark tree</name>
    <dbReference type="NCBI Taxonomy" id="32244"/>
    <lineage>
        <taxon>Eukaryota</taxon>
        <taxon>Viridiplantae</taxon>
        <taxon>Streptophyta</taxon>
        <taxon>Embryophyta</taxon>
        <taxon>Tracheophyta</taxon>
        <taxon>Spermatophyta</taxon>
        <taxon>Magnoliopsida</taxon>
        <taxon>eudicotyledons</taxon>
        <taxon>Gunneridae</taxon>
        <taxon>Pentapetalae</taxon>
        <taxon>rosids</taxon>
        <taxon>fabids</taxon>
        <taxon>Fabales</taxon>
        <taxon>Quillajaceae</taxon>
        <taxon>Quillaja</taxon>
    </lineage>
</organism>
<feature type="compositionally biased region" description="Basic and acidic residues" evidence="1">
    <location>
        <begin position="55"/>
        <end position="66"/>
    </location>
</feature>
<feature type="region of interest" description="Disordered" evidence="1">
    <location>
        <begin position="1"/>
        <end position="29"/>
    </location>
</feature>
<keyword evidence="3" id="KW-1185">Reference proteome</keyword>
<reference evidence="2" key="1">
    <citation type="journal article" date="2023" name="Science">
        <title>Elucidation of the pathway for biosynthesis of saponin adjuvants from the soapbark tree.</title>
        <authorList>
            <person name="Reed J."/>
            <person name="Orme A."/>
            <person name="El-Demerdash A."/>
            <person name="Owen C."/>
            <person name="Martin L.B.B."/>
            <person name="Misra R.C."/>
            <person name="Kikuchi S."/>
            <person name="Rejzek M."/>
            <person name="Martin A.C."/>
            <person name="Harkess A."/>
            <person name="Leebens-Mack J."/>
            <person name="Louveau T."/>
            <person name="Stephenson M.J."/>
            <person name="Osbourn A."/>
        </authorList>
    </citation>
    <scope>NUCLEOTIDE SEQUENCE</scope>
    <source>
        <strain evidence="2">S10</strain>
    </source>
</reference>
<gene>
    <name evidence="2" type="ORF">O6P43_013960</name>
</gene>
<dbReference type="KEGG" id="qsa:O6P43_013960"/>
<dbReference type="Proteomes" id="UP001163823">
    <property type="component" value="Chromosome 6"/>
</dbReference>
<name>A0AAD7PRE0_QUISA</name>
<dbReference type="EMBL" id="JARAOO010000006">
    <property type="protein sequence ID" value="KAJ7964095.1"/>
    <property type="molecule type" value="Genomic_DNA"/>
</dbReference>
<sequence length="72" mass="8294">MSDPTSLKSYYPEAPFPGTEEDRLAPRSTMHKQLDAWRVINSHLNKKYGPDAEDEWKKEKDPEKALYDAGNV</sequence>